<keyword evidence="5 9" id="KW-0812">Transmembrane</keyword>
<evidence type="ECO:0000256" key="6">
    <source>
        <dbReference type="ARBA" id="ARBA00022989"/>
    </source>
</evidence>
<dbReference type="Proteomes" id="UP000346198">
    <property type="component" value="Unassembled WGS sequence"/>
</dbReference>
<sequence length="194" mass="20838">MKNLLYQKQWNWKVSGIALGIAFLLAVVCVKPIGVSTQFVIFDGVIWDLFSPGLVVDDAEASTGYSSTNPYLNKSGGKYAKSVAKPLNYSFVFALAMVAGGFLASRLQTTRLGKKELAAPKVWRNKFGDSSVKRYIVVFVGGVLALFGSRLAGGCTSGHMMSGMMQTSISGYLFAMGAFACAVPTAIIMYKRGE</sequence>
<dbReference type="PANTHER" id="PTHR30574">
    <property type="entry name" value="INNER MEMBRANE PROTEIN YEDE"/>
    <property type="match status" value="1"/>
</dbReference>
<dbReference type="Pfam" id="PF04143">
    <property type="entry name" value="Sulf_transp"/>
    <property type="match status" value="1"/>
</dbReference>
<dbReference type="RefSeq" id="WP_136063664.1">
    <property type="nucleotide sequence ID" value="NZ_CAAHFH010000002.1"/>
</dbReference>
<keyword evidence="2" id="KW-0813">Transport</keyword>
<protein>
    <submittedName>
        <fullName evidence="10">Uncharacterized protein</fullName>
    </submittedName>
</protein>
<keyword evidence="3" id="KW-1003">Cell membrane</keyword>
<dbReference type="InterPro" id="IPR007272">
    <property type="entry name" value="Sulf_transp_TsuA/YedE"/>
</dbReference>
<keyword evidence="11" id="KW-1185">Reference proteome</keyword>
<evidence type="ECO:0000256" key="5">
    <source>
        <dbReference type="ARBA" id="ARBA00022692"/>
    </source>
</evidence>
<feature type="transmembrane region" description="Helical" evidence="9">
    <location>
        <begin position="134"/>
        <end position="152"/>
    </location>
</feature>
<accession>A0A6C2UQQ0</accession>
<dbReference type="PANTHER" id="PTHR30574:SF1">
    <property type="entry name" value="SULPHUR TRANSPORT DOMAIN-CONTAINING PROTEIN"/>
    <property type="match status" value="1"/>
</dbReference>
<evidence type="ECO:0000313" key="11">
    <source>
        <dbReference type="Proteomes" id="UP000346198"/>
    </source>
</evidence>
<organism evidence="10 11">
    <name type="scientific">Pontiella sulfatireligans</name>
    <dbReference type="NCBI Taxonomy" id="2750658"/>
    <lineage>
        <taxon>Bacteria</taxon>
        <taxon>Pseudomonadati</taxon>
        <taxon>Kiritimatiellota</taxon>
        <taxon>Kiritimatiellia</taxon>
        <taxon>Kiritimatiellales</taxon>
        <taxon>Pontiellaceae</taxon>
        <taxon>Pontiella</taxon>
    </lineage>
</organism>
<feature type="transmembrane region" description="Helical" evidence="9">
    <location>
        <begin position="12"/>
        <end position="33"/>
    </location>
</feature>
<dbReference type="AlphaFoldDB" id="A0A6C2UQQ0"/>
<keyword evidence="7 9" id="KW-0472">Membrane</keyword>
<evidence type="ECO:0000256" key="8">
    <source>
        <dbReference type="ARBA" id="ARBA00035655"/>
    </source>
</evidence>
<keyword evidence="4" id="KW-0997">Cell inner membrane</keyword>
<evidence type="ECO:0000256" key="2">
    <source>
        <dbReference type="ARBA" id="ARBA00022448"/>
    </source>
</evidence>
<name>A0A6C2UQQ0_9BACT</name>
<gene>
    <name evidence="10" type="ORF">SCARR_04355</name>
</gene>
<evidence type="ECO:0000256" key="4">
    <source>
        <dbReference type="ARBA" id="ARBA00022519"/>
    </source>
</evidence>
<dbReference type="GO" id="GO:0005886">
    <property type="term" value="C:plasma membrane"/>
    <property type="evidence" value="ECO:0007669"/>
    <property type="project" value="UniProtKB-SubCell"/>
</dbReference>
<evidence type="ECO:0000256" key="7">
    <source>
        <dbReference type="ARBA" id="ARBA00023136"/>
    </source>
</evidence>
<dbReference type="EMBL" id="CAAHFH010000002">
    <property type="protein sequence ID" value="VGO22273.1"/>
    <property type="molecule type" value="Genomic_DNA"/>
</dbReference>
<evidence type="ECO:0000313" key="10">
    <source>
        <dbReference type="EMBL" id="VGO22273.1"/>
    </source>
</evidence>
<feature type="transmembrane region" description="Helical" evidence="9">
    <location>
        <begin position="87"/>
        <end position="105"/>
    </location>
</feature>
<evidence type="ECO:0000256" key="1">
    <source>
        <dbReference type="ARBA" id="ARBA00004429"/>
    </source>
</evidence>
<reference evidence="10 11" key="1">
    <citation type="submission" date="2019-04" db="EMBL/GenBank/DDBJ databases">
        <authorList>
            <person name="Van Vliet M D."/>
        </authorList>
    </citation>
    <scope>NUCLEOTIDE SEQUENCE [LARGE SCALE GENOMIC DNA]</scope>
    <source>
        <strain evidence="10 11">F21</strain>
    </source>
</reference>
<feature type="transmembrane region" description="Helical" evidence="9">
    <location>
        <begin position="172"/>
        <end position="190"/>
    </location>
</feature>
<keyword evidence="6 9" id="KW-1133">Transmembrane helix</keyword>
<comment type="similarity">
    <text evidence="8">Belongs to the TsuA/YedE (TC 9.B.102) family.</text>
</comment>
<proteinExistence type="inferred from homology"/>
<evidence type="ECO:0000256" key="9">
    <source>
        <dbReference type="SAM" id="Phobius"/>
    </source>
</evidence>
<evidence type="ECO:0000256" key="3">
    <source>
        <dbReference type="ARBA" id="ARBA00022475"/>
    </source>
</evidence>
<comment type="subcellular location">
    <subcellularLocation>
        <location evidence="1">Cell inner membrane</location>
        <topology evidence="1">Multi-pass membrane protein</topology>
    </subcellularLocation>
</comment>